<keyword evidence="13" id="KW-0496">Mitochondrion</keyword>
<proteinExistence type="inferred from homology"/>
<evidence type="ECO:0000256" key="10">
    <source>
        <dbReference type="ARBA" id="ARBA00022982"/>
    </source>
</evidence>
<evidence type="ECO:0000256" key="3">
    <source>
        <dbReference type="ARBA" id="ARBA00007771"/>
    </source>
</evidence>
<dbReference type="Ensembl" id="ENSPTET00000051336.1">
    <property type="protein sequence ID" value="ENSPTEP00000038027.1"/>
    <property type="gene ID" value="ENSPTEG00000035454.1"/>
</dbReference>
<comment type="subunit">
    <text evidence="4">Complex I is composed of 45 different subunits.</text>
</comment>
<dbReference type="GO" id="GO:0006120">
    <property type="term" value="P:mitochondrial electron transport, NADH to ubiquinone"/>
    <property type="evidence" value="ECO:0007669"/>
    <property type="project" value="InterPro"/>
</dbReference>
<evidence type="ECO:0000256" key="7">
    <source>
        <dbReference type="ARBA" id="ARBA00022660"/>
    </source>
</evidence>
<keyword evidence="6" id="KW-0813">Transport</keyword>
<feature type="transmembrane region" description="Helical" evidence="17">
    <location>
        <begin position="98"/>
        <end position="117"/>
    </location>
</feature>
<evidence type="ECO:0000256" key="11">
    <source>
        <dbReference type="ARBA" id="ARBA00022989"/>
    </source>
</evidence>
<comment type="function">
    <text evidence="1">Accessory subunit of the mitochondrial membrane respiratory chain NADH dehydrogenase (Complex I), that is believed not to be involved in catalysis. Complex I functions in the transfer of electrons from NADH to the respiratory chain. The immediate electron acceptor for the enzyme is believed to be ubiquinone.</text>
</comment>
<dbReference type="PANTHER" id="PTHR15083:SF0">
    <property type="entry name" value="NADH DEHYDROGENASE [UBIQUINONE] 1 BETA SUBCOMPLEX SUBUNIT 6"/>
    <property type="match status" value="1"/>
</dbReference>
<evidence type="ECO:0000256" key="16">
    <source>
        <dbReference type="ARBA" id="ARBA00030214"/>
    </source>
</evidence>
<evidence type="ECO:0000256" key="12">
    <source>
        <dbReference type="ARBA" id="ARBA00022990"/>
    </source>
</evidence>
<keyword evidence="8 17" id="KW-0812">Transmembrane</keyword>
<evidence type="ECO:0000256" key="5">
    <source>
        <dbReference type="ARBA" id="ARBA00018675"/>
    </source>
</evidence>
<gene>
    <name evidence="18" type="primary">NDUFB6</name>
</gene>
<accession>A0A8C9IJD2</accession>
<dbReference type="AlphaFoldDB" id="A0A8C9IJD2"/>
<dbReference type="InterPro" id="IPR019174">
    <property type="entry name" value="NADH_DH_b-subcmplx_su6"/>
</dbReference>
<protein>
    <recommendedName>
        <fullName evidence="5">NADH dehydrogenase [ubiquinone] 1 beta subcomplex subunit 6</fullName>
    </recommendedName>
    <alternativeName>
        <fullName evidence="16">Complex I-B17</fullName>
    </alternativeName>
    <alternativeName>
        <fullName evidence="15">NADH-ubiquinone oxidoreductase B17 subunit</fullName>
    </alternativeName>
</protein>
<evidence type="ECO:0000256" key="14">
    <source>
        <dbReference type="ARBA" id="ARBA00023136"/>
    </source>
</evidence>
<sequence length="123" mass="15118">MTGYTPDEKLRLQQLRELRRRWLKDQELSPREPVLPPQKMWPMEKFWNKFLENKSPWRKTVHGVYQKSIFIFTHVLVPAWIIHYYMKYHVSVSMSFSEFIFILSKIIFYVDILPYLLEIICHL</sequence>
<keyword evidence="19" id="KW-1185">Reference proteome</keyword>
<evidence type="ECO:0000256" key="8">
    <source>
        <dbReference type="ARBA" id="ARBA00022692"/>
    </source>
</evidence>
<evidence type="ECO:0000256" key="9">
    <source>
        <dbReference type="ARBA" id="ARBA00022792"/>
    </source>
</evidence>
<evidence type="ECO:0000256" key="17">
    <source>
        <dbReference type="SAM" id="Phobius"/>
    </source>
</evidence>
<dbReference type="Pfam" id="PF09782">
    <property type="entry name" value="NDUF_B6"/>
    <property type="match status" value="1"/>
</dbReference>
<reference evidence="18" key="1">
    <citation type="submission" date="2025-08" db="UniProtKB">
        <authorList>
            <consortium name="Ensembl"/>
        </authorList>
    </citation>
    <scope>IDENTIFICATION</scope>
</reference>
<evidence type="ECO:0000313" key="19">
    <source>
        <dbReference type="Proteomes" id="UP000694416"/>
    </source>
</evidence>
<keyword evidence="9" id="KW-0999">Mitochondrion inner membrane</keyword>
<keyword evidence="12" id="KW-0007">Acetylation</keyword>
<keyword evidence="10" id="KW-0249">Electron transport</keyword>
<dbReference type="PANTHER" id="PTHR15083">
    <property type="entry name" value="NADH DEHYDROGENASE [UBIQUINONE] 1 BETA SUBCOMPLEX SUBUNIT 6"/>
    <property type="match status" value="1"/>
</dbReference>
<keyword evidence="14 17" id="KW-0472">Membrane</keyword>
<keyword evidence="11 17" id="KW-1133">Transmembrane helix</keyword>
<dbReference type="Proteomes" id="UP000694416">
    <property type="component" value="Unplaced"/>
</dbReference>
<feature type="transmembrane region" description="Helical" evidence="17">
    <location>
        <begin position="68"/>
        <end position="86"/>
    </location>
</feature>
<evidence type="ECO:0000256" key="1">
    <source>
        <dbReference type="ARBA" id="ARBA00003195"/>
    </source>
</evidence>
<comment type="similarity">
    <text evidence="3">Belongs to the complex I NDUFB6 subunit family.</text>
</comment>
<evidence type="ECO:0000256" key="4">
    <source>
        <dbReference type="ARBA" id="ARBA00011533"/>
    </source>
</evidence>
<evidence type="ECO:0000256" key="6">
    <source>
        <dbReference type="ARBA" id="ARBA00022448"/>
    </source>
</evidence>
<evidence type="ECO:0000313" key="18">
    <source>
        <dbReference type="Ensembl" id="ENSPTEP00000038027.1"/>
    </source>
</evidence>
<evidence type="ECO:0000256" key="2">
    <source>
        <dbReference type="ARBA" id="ARBA00004298"/>
    </source>
</evidence>
<reference evidence="18" key="2">
    <citation type="submission" date="2025-09" db="UniProtKB">
        <authorList>
            <consortium name="Ensembl"/>
        </authorList>
    </citation>
    <scope>IDENTIFICATION</scope>
</reference>
<organism evidence="18 19">
    <name type="scientific">Piliocolobus tephrosceles</name>
    <name type="common">Ugandan red Colobus</name>
    <dbReference type="NCBI Taxonomy" id="591936"/>
    <lineage>
        <taxon>Eukaryota</taxon>
        <taxon>Metazoa</taxon>
        <taxon>Chordata</taxon>
        <taxon>Craniata</taxon>
        <taxon>Vertebrata</taxon>
        <taxon>Euteleostomi</taxon>
        <taxon>Mammalia</taxon>
        <taxon>Eutheria</taxon>
        <taxon>Euarchontoglires</taxon>
        <taxon>Primates</taxon>
        <taxon>Haplorrhini</taxon>
        <taxon>Catarrhini</taxon>
        <taxon>Cercopithecidae</taxon>
        <taxon>Colobinae</taxon>
        <taxon>Piliocolobus</taxon>
    </lineage>
</organism>
<keyword evidence="7" id="KW-0679">Respiratory chain</keyword>
<evidence type="ECO:0000256" key="15">
    <source>
        <dbReference type="ARBA" id="ARBA00029949"/>
    </source>
</evidence>
<evidence type="ECO:0000256" key="13">
    <source>
        <dbReference type="ARBA" id="ARBA00023128"/>
    </source>
</evidence>
<dbReference type="GO" id="GO:0005743">
    <property type="term" value="C:mitochondrial inner membrane"/>
    <property type="evidence" value="ECO:0007669"/>
    <property type="project" value="UniProtKB-SubCell"/>
</dbReference>
<name>A0A8C9IJD2_9PRIM</name>
<comment type="subcellular location">
    <subcellularLocation>
        <location evidence="2">Mitochondrion inner membrane</location>
        <topology evidence="2">Single-pass membrane protein</topology>
        <orientation evidence="2">Matrix side</orientation>
    </subcellularLocation>
</comment>